<dbReference type="InterPro" id="IPR002067">
    <property type="entry name" value="MCP"/>
</dbReference>
<feature type="repeat" description="Solcar" evidence="9">
    <location>
        <begin position="46"/>
        <end position="134"/>
    </location>
</feature>
<sequence length="335" mass="35846">MAETASELREQILLKENEQKASTSYDGNERSVPRKEVVVEELHDGLSFGQFMIAGSVAGMVEHMAMFPVDTLKTRMQMLASAGGSSHSGLGKSLLSIVKKEGAFGLYRGIGAMGLGAGPAHAVYFSVYEVCKEKLGGNKSGHHPLAHAVSGVTATIASDAVLTPMDVVKQRLQLRSSPYQGVMDCITRMLKEEGIRAFYASYRTTVVMNAPFTAVHFATYEAMKKALSGISPDSANEENLLVHIMAGGTAGALASAVTTPLDVVKTRLQCQGVCGADKFTSSSIGNVVQMIVSKEGPTALLRGLKPRMLFHAPAAAICWSTYEASKIFLQHWNTQ</sequence>
<feature type="repeat" description="Solcar" evidence="9">
    <location>
        <begin position="142"/>
        <end position="226"/>
    </location>
</feature>
<evidence type="ECO:0000256" key="2">
    <source>
        <dbReference type="ARBA" id="ARBA00006375"/>
    </source>
</evidence>
<dbReference type="InterPro" id="IPR023395">
    <property type="entry name" value="MCP_dom_sf"/>
</dbReference>
<organism evidence="11">
    <name type="scientific">Araucaria cunninghamii</name>
    <name type="common">Hoop pine</name>
    <name type="synonym">Moreton Bay pine</name>
    <dbReference type="NCBI Taxonomy" id="56994"/>
    <lineage>
        <taxon>Eukaryota</taxon>
        <taxon>Viridiplantae</taxon>
        <taxon>Streptophyta</taxon>
        <taxon>Embryophyta</taxon>
        <taxon>Tracheophyta</taxon>
        <taxon>Spermatophyta</taxon>
        <taxon>Pinopsida</taxon>
        <taxon>Pinidae</taxon>
        <taxon>Conifers II</taxon>
        <taxon>Araucariales</taxon>
        <taxon>Araucariaceae</taxon>
        <taxon>Araucaria</taxon>
    </lineage>
</organism>
<dbReference type="PROSITE" id="PS50920">
    <property type="entry name" value="SOLCAR"/>
    <property type="match status" value="3"/>
</dbReference>
<keyword evidence="4 9" id="KW-0812">Transmembrane</keyword>
<dbReference type="PANTHER" id="PTHR45758">
    <property type="entry name" value="MITOFERRIN-1-RELATED"/>
    <property type="match status" value="1"/>
</dbReference>
<evidence type="ECO:0000256" key="10">
    <source>
        <dbReference type="RuleBase" id="RU000488"/>
    </source>
</evidence>
<keyword evidence="3 10" id="KW-0813">Transport</keyword>
<keyword evidence="7" id="KW-0496">Mitochondrion</keyword>
<evidence type="ECO:0000256" key="3">
    <source>
        <dbReference type="ARBA" id="ARBA00022448"/>
    </source>
</evidence>
<dbReference type="EMBL" id="GCKF01009797">
    <property type="protein sequence ID" value="JAG99076.1"/>
    <property type="molecule type" value="Transcribed_RNA"/>
</dbReference>
<evidence type="ECO:0000256" key="1">
    <source>
        <dbReference type="ARBA" id="ARBA00004225"/>
    </source>
</evidence>
<name>A0A0D6R8K5_ARACU</name>
<evidence type="ECO:0000256" key="6">
    <source>
        <dbReference type="ARBA" id="ARBA00022989"/>
    </source>
</evidence>
<dbReference type="GO" id="GO:0015093">
    <property type="term" value="F:ferrous iron transmembrane transporter activity"/>
    <property type="evidence" value="ECO:0007669"/>
    <property type="project" value="TreeGrafter"/>
</dbReference>
<protein>
    <recommendedName>
        <fullName evidence="12">Mitoferrin-like</fullName>
    </recommendedName>
</protein>
<proteinExistence type="inferred from homology"/>
<dbReference type="PANTHER" id="PTHR45758:SF11">
    <property type="entry name" value="MITOCHONDRIAL SUBSTRATE CARRIER FAMILY PROTEIN"/>
    <property type="match status" value="1"/>
</dbReference>
<dbReference type="Pfam" id="PF00153">
    <property type="entry name" value="Mito_carr"/>
    <property type="match status" value="3"/>
</dbReference>
<dbReference type="SUPFAM" id="SSF103506">
    <property type="entry name" value="Mitochondrial carrier"/>
    <property type="match status" value="1"/>
</dbReference>
<evidence type="ECO:0000313" key="11">
    <source>
        <dbReference type="EMBL" id="JAG99076.1"/>
    </source>
</evidence>
<keyword evidence="6" id="KW-1133">Transmembrane helix</keyword>
<feature type="repeat" description="Solcar" evidence="9">
    <location>
        <begin position="238"/>
        <end position="328"/>
    </location>
</feature>
<accession>A0A0D6R8K5</accession>
<dbReference type="GO" id="GO:0031966">
    <property type="term" value="C:mitochondrial membrane"/>
    <property type="evidence" value="ECO:0007669"/>
    <property type="project" value="UniProtKB-SubCell"/>
</dbReference>
<dbReference type="GO" id="GO:0048250">
    <property type="term" value="P:iron import into the mitochondrion"/>
    <property type="evidence" value="ECO:0007669"/>
    <property type="project" value="TreeGrafter"/>
</dbReference>
<evidence type="ECO:0000256" key="8">
    <source>
        <dbReference type="ARBA" id="ARBA00023136"/>
    </source>
</evidence>
<evidence type="ECO:0008006" key="12">
    <source>
        <dbReference type="Google" id="ProtNLM"/>
    </source>
</evidence>
<evidence type="ECO:0000256" key="4">
    <source>
        <dbReference type="ARBA" id="ARBA00022692"/>
    </source>
</evidence>
<dbReference type="AlphaFoldDB" id="A0A0D6R8K5"/>
<evidence type="ECO:0000256" key="7">
    <source>
        <dbReference type="ARBA" id="ARBA00023128"/>
    </source>
</evidence>
<keyword evidence="8 9" id="KW-0472">Membrane</keyword>
<reference evidence="11" key="1">
    <citation type="submission" date="2015-03" db="EMBL/GenBank/DDBJ databases">
        <title>A transcriptome of Araucaria cunninghamii, an australian fine timber species.</title>
        <authorList>
            <person name="Jing Yi C.J.Y."/>
            <person name="Yin San L.Y.S."/>
            <person name="Abdul Karim S.S."/>
            <person name="Wan Azmi N.N."/>
            <person name="Hercus R.R."/>
            <person name="Croft L.L."/>
        </authorList>
    </citation>
    <scope>NUCLEOTIDE SEQUENCE</scope>
    <source>
        <strain evidence="11">MI0301</strain>
        <tissue evidence="11">Leaf</tissue>
    </source>
</reference>
<comment type="subcellular location">
    <subcellularLocation>
        <location evidence="1">Mitochondrion membrane</location>
        <topology evidence="1">Multi-pass membrane protein</topology>
    </subcellularLocation>
</comment>
<dbReference type="InterPro" id="IPR018108">
    <property type="entry name" value="MCP_transmembrane"/>
</dbReference>
<keyword evidence="5" id="KW-0677">Repeat</keyword>
<dbReference type="PRINTS" id="PR00926">
    <property type="entry name" value="MITOCARRIER"/>
</dbReference>
<dbReference type="Gene3D" id="1.50.40.10">
    <property type="entry name" value="Mitochondrial carrier domain"/>
    <property type="match status" value="1"/>
</dbReference>
<evidence type="ECO:0000256" key="9">
    <source>
        <dbReference type="PROSITE-ProRule" id="PRU00282"/>
    </source>
</evidence>
<comment type="similarity">
    <text evidence="2 10">Belongs to the mitochondrial carrier (TC 2.A.29) family.</text>
</comment>
<evidence type="ECO:0000256" key="5">
    <source>
        <dbReference type="ARBA" id="ARBA00022737"/>
    </source>
</evidence>